<keyword evidence="4" id="KW-1185">Reference proteome</keyword>
<feature type="domain" description="Serine aminopeptidase S33" evidence="2">
    <location>
        <begin position="34"/>
        <end position="136"/>
    </location>
</feature>
<proteinExistence type="predicted"/>
<keyword evidence="1 3" id="KW-0378">Hydrolase</keyword>
<dbReference type="SUPFAM" id="SSF53474">
    <property type="entry name" value="alpha/beta-Hydrolases"/>
    <property type="match status" value="1"/>
</dbReference>
<dbReference type="AlphaFoldDB" id="R4KIP7"/>
<dbReference type="Gene3D" id="3.40.50.1820">
    <property type="entry name" value="alpha/beta hydrolase"/>
    <property type="match status" value="1"/>
</dbReference>
<dbReference type="EMBL" id="CP003273">
    <property type="protein sequence ID" value="AGL03068.1"/>
    <property type="molecule type" value="Genomic_DNA"/>
</dbReference>
<gene>
    <name evidence="3" type="ORF">Desgi_3746</name>
</gene>
<dbReference type="GO" id="GO:0052689">
    <property type="term" value="F:carboxylic ester hydrolase activity"/>
    <property type="evidence" value="ECO:0007669"/>
    <property type="project" value="UniProtKB-ARBA"/>
</dbReference>
<dbReference type="PANTHER" id="PTHR22946">
    <property type="entry name" value="DIENELACTONE HYDROLASE DOMAIN-CONTAINING PROTEIN-RELATED"/>
    <property type="match status" value="1"/>
</dbReference>
<dbReference type="HOGENOM" id="CLU_048353_3_3_9"/>
<organism evidence="3 4">
    <name type="scientific">Desulfoscipio gibsoniae DSM 7213</name>
    <dbReference type="NCBI Taxonomy" id="767817"/>
    <lineage>
        <taxon>Bacteria</taxon>
        <taxon>Bacillati</taxon>
        <taxon>Bacillota</taxon>
        <taxon>Clostridia</taxon>
        <taxon>Eubacteriales</taxon>
        <taxon>Desulfallaceae</taxon>
        <taxon>Desulfoscipio</taxon>
    </lineage>
</organism>
<accession>R4KIP7</accession>
<sequence length="258" mass="27986">MLPGHNWKSIKFNNSPGHNLNGLLLTPGTTKGPVVIVCHGFTGSKEGGGMALAMGEELGQRGYSVLLFDFSGNGESEGLFEQITLSGQIDDLKCAVDWCISASLDPVYTTGRSFGGTTVICHAASDLRVAGVCTWAAPARLKELFTEFADGPVDEKGELYALAGEDGVTYLRKTFFDDLAGYDVQALAGQIAPRPLLIIQGEKDEVVDPADASLIYHGAGQPKELLYIPGADHRFSRHRQVVWNTFFAWLENNQQRHI</sequence>
<dbReference type="Proteomes" id="UP000013520">
    <property type="component" value="Chromosome"/>
</dbReference>
<dbReference type="KEGG" id="dgi:Desgi_3746"/>
<dbReference type="RefSeq" id="WP_006520458.1">
    <property type="nucleotide sequence ID" value="NC_021184.1"/>
</dbReference>
<evidence type="ECO:0000259" key="2">
    <source>
        <dbReference type="Pfam" id="PF12146"/>
    </source>
</evidence>
<evidence type="ECO:0000313" key="3">
    <source>
        <dbReference type="EMBL" id="AGL03068.1"/>
    </source>
</evidence>
<dbReference type="InterPro" id="IPR029058">
    <property type="entry name" value="AB_hydrolase_fold"/>
</dbReference>
<name>R4KIP7_9FIRM</name>
<dbReference type="OrthoDB" id="9780269at2"/>
<dbReference type="STRING" id="767817.Desgi_3746"/>
<dbReference type="PANTHER" id="PTHR22946:SF9">
    <property type="entry name" value="POLYKETIDE TRANSFERASE AF380"/>
    <property type="match status" value="1"/>
</dbReference>
<dbReference type="Pfam" id="PF12146">
    <property type="entry name" value="Hydrolase_4"/>
    <property type="match status" value="1"/>
</dbReference>
<protein>
    <submittedName>
        <fullName evidence="3">Alpha/beta superfamily hydrolase</fullName>
    </submittedName>
</protein>
<evidence type="ECO:0000256" key="1">
    <source>
        <dbReference type="ARBA" id="ARBA00022801"/>
    </source>
</evidence>
<dbReference type="InterPro" id="IPR050261">
    <property type="entry name" value="FrsA_esterase"/>
</dbReference>
<dbReference type="eggNOG" id="COG1073">
    <property type="taxonomic scope" value="Bacteria"/>
</dbReference>
<evidence type="ECO:0000313" key="4">
    <source>
        <dbReference type="Proteomes" id="UP000013520"/>
    </source>
</evidence>
<reference evidence="3 4" key="1">
    <citation type="submission" date="2012-01" db="EMBL/GenBank/DDBJ databases">
        <title>Complete sequence of Desulfotomaculum gibsoniae DSM 7213.</title>
        <authorList>
            <consortium name="US DOE Joint Genome Institute"/>
            <person name="Lucas S."/>
            <person name="Han J."/>
            <person name="Lapidus A."/>
            <person name="Cheng J.-F."/>
            <person name="Goodwin L."/>
            <person name="Pitluck S."/>
            <person name="Peters L."/>
            <person name="Ovchinnikova G."/>
            <person name="Teshima H."/>
            <person name="Detter J.C."/>
            <person name="Han C."/>
            <person name="Tapia R."/>
            <person name="Land M."/>
            <person name="Hauser L."/>
            <person name="Kyrpides N."/>
            <person name="Ivanova N."/>
            <person name="Pagani I."/>
            <person name="Parshina S."/>
            <person name="Plugge C."/>
            <person name="Muyzer G."/>
            <person name="Kuever J."/>
            <person name="Ivanova A."/>
            <person name="Nazina T."/>
            <person name="Klenk H.-P."/>
            <person name="Brambilla E."/>
            <person name="Spring S."/>
            <person name="Stams A.F."/>
            <person name="Woyke T."/>
        </authorList>
    </citation>
    <scope>NUCLEOTIDE SEQUENCE [LARGE SCALE GENOMIC DNA]</scope>
    <source>
        <strain evidence="3 4">DSM 7213</strain>
    </source>
</reference>
<dbReference type="InterPro" id="IPR022742">
    <property type="entry name" value="Hydrolase_4"/>
</dbReference>